<feature type="region of interest" description="Disordered" evidence="1">
    <location>
        <begin position="1"/>
        <end position="23"/>
    </location>
</feature>
<dbReference type="Proteomes" id="UP000294508">
    <property type="component" value="Unassembled WGS sequence"/>
</dbReference>
<evidence type="ECO:0000256" key="1">
    <source>
        <dbReference type="SAM" id="MobiDB-lite"/>
    </source>
</evidence>
<feature type="transmembrane region" description="Helical" evidence="2">
    <location>
        <begin position="93"/>
        <end position="111"/>
    </location>
</feature>
<keyword evidence="4" id="KW-1185">Reference proteome</keyword>
<evidence type="ECO:0000256" key="2">
    <source>
        <dbReference type="SAM" id="Phobius"/>
    </source>
</evidence>
<reference evidence="3 4" key="1">
    <citation type="journal article" date="2015" name="Stand. Genomic Sci.">
        <title>Genomic Encyclopedia of Bacterial and Archaeal Type Strains, Phase III: the genomes of soil and plant-associated and newly described type strains.</title>
        <authorList>
            <person name="Whitman W.B."/>
            <person name="Woyke T."/>
            <person name="Klenk H.P."/>
            <person name="Zhou Y."/>
            <person name="Lilburn T.G."/>
            <person name="Beck B.J."/>
            <person name="De Vos P."/>
            <person name="Vandamme P."/>
            <person name="Eisen J.A."/>
            <person name="Garrity G."/>
            <person name="Hugenholtz P."/>
            <person name="Kyrpides N.C."/>
        </authorList>
    </citation>
    <scope>NUCLEOTIDE SEQUENCE [LARGE SCALE GENOMIC DNA]</scope>
    <source>
        <strain evidence="3 4">VKM Ac-2572</strain>
    </source>
</reference>
<keyword evidence="2" id="KW-0812">Transmembrane</keyword>
<feature type="transmembrane region" description="Helical" evidence="2">
    <location>
        <begin position="34"/>
        <end position="51"/>
    </location>
</feature>
<dbReference type="AlphaFoldDB" id="A0A4R2H3Y9"/>
<gene>
    <name evidence="3" type="ORF">EV652_11260</name>
</gene>
<evidence type="ECO:0000313" key="4">
    <source>
        <dbReference type="Proteomes" id="UP000294508"/>
    </source>
</evidence>
<protein>
    <submittedName>
        <fullName evidence="3">Uncharacterized protein</fullName>
    </submittedName>
</protein>
<dbReference type="EMBL" id="SLWN01000012">
    <property type="protein sequence ID" value="TCO20314.1"/>
    <property type="molecule type" value="Genomic_DNA"/>
</dbReference>
<keyword evidence="2" id="KW-0472">Membrane</keyword>
<proteinExistence type="predicted"/>
<organism evidence="3 4">
    <name type="scientific">Kribbella steppae</name>
    <dbReference type="NCBI Taxonomy" id="2512223"/>
    <lineage>
        <taxon>Bacteria</taxon>
        <taxon>Bacillati</taxon>
        <taxon>Actinomycetota</taxon>
        <taxon>Actinomycetes</taxon>
        <taxon>Propionibacteriales</taxon>
        <taxon>Kribbellaceae</taxon>
        <taxon>Kribbella</taxon>
    </lineage>
</organism>
<name>A0A4R2H3Y9_9ACTN</name>
<comment type="caution">
    <text evidence="3">The sequence shown here is derived from an EMBL/GenBank/DDBJ whole genome shotgun (WGS) entry which is preliminary data.</text>
</comment>
<keyword evidence="2" id="KW-1133">Transmembrane helix</keyword>
<feature type="transmembrane region" description="Helical" evidence="2">
    <location>
        <begin position="63"/>
        <end position="81"/>
    </location>
</feature>
<sequence length="128" mass="14488">MSAQMPKSPEQANDPGLRHHQSVRGRVATSSKVWFVWMVGMWVAFFVLLRTDRLDALANSIQGLPWFAEIVVWFLFFPWVLGTAVWTGDLSESVRVLLVVIFAAGWTIISIPRPKKPTTPRARKPADQ</sequence>
<accession>A0A4R2H3Y9</accession>
<evidence type="ECO:0000313" key="3">
    <source>
        <dbReference type="EMBL" id="TCO20314.1"/>
    </source>
</evidence>